<dbReference type="OrthoDB" id="424974at2759"/>
<dbReference type="GO" id="GO:0006351">
    <property type="term" value="P:DNA-templated transcription"/>
    <property type="evidence" value="ECO:0007669"/>
    <property type="project" value="InterPro"/>
</dbReference>
<evidence type="ECO:0000259" key="6">
    <source>
        <dbReference type="PROSITE" id="PS50048"/>
    </source>
</evidence>
<feature type="compositionally biased region" description="Basic residues" evidence="5">
    <location>
        <begin position="771"/>
        <end position="780"/>
    </location>
</feature>
<proteinExistence type="predicted"/>
<dbReference type="Proteomes" id="UP000294933">
    <property type="component" value="Unassembled WGS sequence"/>
</dbReference>
<gene>
    <name evidence="8" type="ORF">BD410DRAFT_327726</name>
</gene>
<dbReference type="InterPro" id="IPR017896">
    <property type="entry name" value="4Fe4S_Fe-S-bd"/>
</dbReference>
<protein>
    <recommendedName>
        <fullName evidence="10">Zn(2)-C6 fungal-type domain-containing protein</fullName>
    </recommendedName>
</protein>
<evidence type="ECO:0000256" key="1">
    <source>
        <dbReference type="ARBA" id="ARBA00004123"/>
    </source>
</evidence>
<dbReference type="SMART" id="SM00906">
    <property type="entry name" value="Fungal_trans"/>
    <property type="match status" value="1"/>
</dbReference>
<dbReference type="PROSITE" id="PS51379">
    <property type="entry name" value="4FE4S_FER_2"/>
    <property type="match status" value="1"/>
</dbReference>
<keyword evidence="3" id="KW-0539">Nucleus</keyword>
<evidence type="ECO:0000256" key="2">
    <source>
        <dbReference type="ARBA" id="ARBA00022723"/>
    </source>
</evidence>
<dbReference type="CDD" id="cd00067">
    <property type="entry name" value="GAL4"/>
    <property type="match status" value="1"/>
</dbReference>
<keyword evidence="9" id="KW-1185">Reference proteome</keyword>
<feature type="domain" description="4Fe-4S ferredoxin-type" evidence="7">
    <location>
        <begin position="31"/>
        <end position="63"/>
    </location>
</feature>
<dbReference type="Pfam" id="PF04082">
    <property type="entry name" value="Fungal_trans"/>
    <property type="match status" value="1"/>
</dbReference>
<dbReference type="CDD" id="cd12148">
    <property type="entry name" value="fungal_TF_MHR"/>
    <property type="match status" value="1"/>
</dbReference>
<evidence type="ECO:0000313" key="9">
    <source>
        <dbReference type="Proteomes" id="UP000294933"/>
    </source>
</evidence>
<keyword evidence="2" id="KW-0479">Metal-binding</keyword>
<dbReference type="InterPro" id="IPR050613">
    <property type="entry name" value="Sec_Metabolite_Reg"/>
</dbReference>
<feature type="coiled-coil region" evidence="4">
    <location>
        <begin position="71"/>
        <end position="98"/>
    </location>
</feature>
<dbReference type="GO" id="GO:0003677">
    <property type="term" value="F:DNA binding"/>
    <property type="evidence" value="ECO:0007669"/>
    <property type="project" value="InterPro"/>
</dbReference>
<evidence type="ECO:0000256" key="3">
    <source>
        <dbReference type="ARBA" id="ARBA00023242"/>
    </source>
</evidence>
<dbReference type="GO" id="GO:0005634">
    <property type="term" value="C:nucleus"/>
    <property type="evidence" value="ECO:0007669"/>
    <property type="project" value="UniProtKB-SubCell"/>
</dbReference>
<evidence type="ECO:0008006" key="10">
    <source>
        <dbReference type="Google" id="ProtNLM"/>
    </source>
</evidence>
<dbReference type="Pfam" id="PF00172">
    <property type="entry name" value="Zn_clus"/>
    <property type="match status" value="1"/>
</dbReference>
<dbReference type="Gene3D" id="4.10.240.10">
    <property type="entry name" value="Zn(2)-C6 fungal-type DNA-binding domain"/>
    <property type="match status" value="1"/>
</dbReference>
<dbReference type="PROSITE" id="PS50048">
    <property type="entry name" value="ZN2_CY6_FUNGAL_2"/>
    <property type="match status" value="1"/>
</dbReference>
<dbReference type="InterPro" id="IPR036864">
    <property type="entry name" value="Zn2-C6_fun-type_DNA-bd_sf"/>
</dbReference>
<dbReference type="GO" id="GO:0000981">
    <property type="term" value="F:DNA-binding transcription factor activity, RNA polymerase II-specific"/>
    <property type="evidence" value="ECO:0007669"/>
    <property type="project" value="InterPro"/>
</dbReference>
<dbReference type="PANTHER" id="PTHR31001:SF56">
    <property type="entry name" value="ZN(2)-C6 FUNGAL-TYPE DOMAIN-CONTAINING PROTEIN"/>
    <property type="match status" value="1"/>
</dbReference>
<feature type="compositionally biased region" description="Polar residues" evidence="5">
    <location>
        <begin position="708"/>
        <end position="721"/>
    </location>
</feature>
<dbReference type="VEuPathDB" id="FungiDB:BD410DRAFT_327726"/>
<comment type="subcellular location">
    <subcellularLocation>
        <location evidence="1">Nucleus</location>
    </subcellularLocation>
</comment>
<evidence type="ECO:0000313" key="8">
    <source>
        <dbReference type="EMBL" id="TDL27742.1"/>
    </source>
</evidence>
<dbReference type="InterPro" id="IPR007219">
    <property type="entry name" value="XnlR_reg_dom"/>
</dbReference>
<dbReference type="PANTHER" id="PTHR31001">
    <property type="entry name" value="UNCHARACTERIZED TRANSCRIPTIONAL REGULATORY PROTEIN"/>
    <property type="match status" value="1"/>
</dbReference>
<dbReference type="InterPro" id="IPR001138">
    <property type="entry name" value="Zn2Cys6_DnaBD"/>
</dbReference>
<accession>A0A4Y7QKX9</accession>
<feature type="region of interest" description="Disordered" evidence="5">
    <location>
        <begin position="706"/>
        <end position="801"/>
    </location>
</feature>
<dbReference type="GO" id="GO:0008270">
    <property type="term" value="F:zinc ion binding"/>
    <property type="evidence" value="ECO:0007669"/>
    <property type="project" value="InterPro"/>
</dbReference>
<dbReference type="EMBL" id="ML170158">
    <property type="protein sequence ID" value="TDL27742.1"/>
    <property type="molecule type" value="Genomic_DNA"/>
</dbReference>
<sequence length="913" mass="101308">MDLKGNGRDIRAEQELKRARGALSCAECRRLKLKCDKRVPCSSCQRRGCASICPNGSLTTGQGTRFVLADTERLHRKLSEMSDRIRQLEDALSTLHSKLSRDADCHPLLQSDLLGIKTLQEVHANPDIASRTPKTAMRTSAAGSNDYIDAFGTLAIRNDGAETFYGRSAGSESLLLDEMTETQGDPAPTLLPDDLRAFSEAFPLTPANLPEGGMRYLVAAFLPPCARAWELCKLYLDQAPWFFGAVMREQLVGDLFPAIYHVDRDANGYSDPQSAQNQAPRSPPHAAFGPHDLALLFIVLAIGALTDMRLPPAPANTEAEHYYQLTRAALSLDSVLERAPSVTTVQTLALMAIYQGMALKENSVESTWALMGLATKLAQTIGLHRDSARWKLEPKEVQKRRSLFWELFITDSWQSLATGRPPSFTLSFVDCELPQDQEQTLDKDGTPQPSFPFWKAKFGAECVTAVVEGTLTAASPKYTHILDLDRKIRDLPLPRYADCAAPVDNSGIGKLAGVMKHYMPINYRGFILVYLHRSFFAQALCDHPTDPFRSQYAPSFLAAYEAACSILGALREQFALFPEKIARFWPLWTHAFSSAVIVGSVVTRGPRCKVAPAAMAEISAARVLFEQAARYGGRAVKVLPILVRLHEKAEEAFTSVRCTALAAGMPTSYAPPHAHAPVLAPVIHAGDRDDQQDELSVFGGRTRLVAGQKQQVSPPQPTATASPLPPSHVNPQAPAHIHQQTQRQPRSQQHPQHSQQNQHHSPEHYIQEHRHIQHPQHQHQHQHEHQHQHASQPPSSFENVHPHLIGQLHGYNYGVPAAAWSEQDTDGGVNYMHTYLHHLPSESPSYQLYDANHSGFLQDERHLQQFVRAPAPMYPGQEHRQHTALPNKSATMSETWSSFMQLVDVPLPPTFTP</sequence>
<feature type="compositionally biased region" description="Low complexity" evidence="5">
    <location>
        <begin position="738"/>
        <end position="759"/>
    </location>
</feature>
<feature type="domain" description="Zn(2)-C6 fungal-type" evidence="6">
    <location>
        <begin position="24"/>
        <end position="53"/>
    </location>
</feature>
<feature type="compositionally biased region" description="Basic and acidic residues" evidence="5">
    <location>
        <begin position="760"/>
        <end position="770"/>
    </location>
</feature>
<dbReference type="AlphaFoldDB" id="A0A4Y7QKX9"/>
<dbReference type="SMART" id="SM00066">
    <property type="entry name" value="GAL4"/>
    <property type="match status" value="1"/>
</dbReference>
<dbReference type="SUPFAM" id="SSF57701">
    <property type="entry name" value="Zn2/Cys6 DNA-binding domain"/>
    <property type="match status" value="1"/>
</dbReference>
<name>A0A4Y7QKX9_9AGAM</name>
<evidence type="ECO:0000256" key="4">
    <source>
        <dbReference type="SAM" id="Coils"/>
    </source>
</evidence>
<evidence type="ECO:0000256" key="5">
    <source>
        <dbReference type="SAM" id="MobiDB-lite"/>
    </source>
</evidence>
<organism evidence="8 9">
    <name type="scientific">Rickenella mellea</name>
    <dbReference type="NCBI Taxonomy" id="50990"/>
    <lineage>
        <taxon>Eukaryota</taxon>
        <taxon>Fungi</taxon>
        <taxon>Dikarya</taxon>
        <taxon>Basidiomycota</taxon>
        <taxon>Agaricomycotina</taxon>
        <taxon>Agaricomycetes</taxon>
        <taxon>Hymenochaetales</taxon>
        <taxon>Rickenellaceae</taxon>
        <taxon>Rickenella</taxon>
    </lineage>
</organism>
<dbReference type="PROSITE" id="PS00463">
    <property type="entry name" value="ZN2_CY6_FUNGAL_1"/>
    <property type="match status" value="1"/>
</dbReference>
<dbReference type="STRING" id="50990.A0A4Y7QKX9"/>
<evidence type="ECO:0000259" key="7">
    <source>
        <dbReference type="PROSITE" id="PS51379"/>
    </source>
</evidence>
<keyword evidence="4" id="KW-0175">Coiled coil</keyword>
<reference evidence="8 9" key="1">
    <citation type="submission" date="2018-06" db="EMBL/GenBank/DDBJ databases">
        <title>A transcriptomic atlas of mushroom development highlights an independent origin of complex multicellularity.</title>
        <authorList>
            <consortium name="DOE Joint Genome Institute"/>
            <person name="Krizsan K."/>
            <person name="Almasi E."/>
            <person name="Merenyi Z."/>
            <person name="Sahu N."/>
            <person name="Viragh M."/>
            <person name="Koszo T."/>
            <person name="Mondo S."/>
            <person name="Kiss B."/>
            <person name="Balint B."/>
            <person name="Kues U."/>
            <person name="Barry K."/>
            <person name="Hegedus J.C."/>
            <person name="Henrissat B."/>
            <person name="Johnson J."/>
            <person name="Lipzen A."/>
            <person name="Ohm R."/>
            <person name="Nagy I."/>
            <person name="Pangilinan J."/>
            <person name="Yan J."/>
            <person name="Xiong Y."/>
            <person name="Grigoriev I.V."/>
            <person name="Hibbett D.S."/>
            <person name="Nagy L.G."/>
        </authorList>
    </citation>
    <scope>NUCLEOTIDE SEQUENCE [LARGE SCALE GENOMIC DNA]</scope>
    <source>
        <strain evidence="8 9">SZMC22713</strain>
    </source>
</reference>